<evidence type="ECO:0000256" key="2">
    <source>
        <dbReference type="SAM" id="SignalP"/>
    </source>
</evidence>
<sequence>MSNLAPALLSALAILQAGPATTPPPNPSEGNTVESLVVTAPAKTDKEQITSFVSSVTATGSDKRVGRWDRKICPGVIGLKPAYAQVLLDRIAANAQAVGLEVGKPGCKADILIVASADTDALVRQAVKDNPDTFAKYEDGVSRGKKALQAFIDSQAPVRWWHVSSRKLSDGQTYVQGANVRVRSVGRVNANTRVDFDHVVIVLDARRVGVVRFSALADYVAMVSLAQINPDADTKGVSSILNLFTDKAAGVEPVEGMTDWDRAYLRGLYTARRDVRRGDRQEADVARSMGTTLAPPPKPEPKDEAEPKSEREKPDRSGR</sequence>
<gene>
    <name evidence="3" type="ORF">QO010_001049</name>
</gene>
<evidence type="ECO:0000256" key="1">
    <source>
        <dbReference type="SAM" id="MobiDB-lite"/>
    </source>
</evidence>
<dbReference type="EMBL" id="JAUSVS010000001">
    <property type="protein sequence ID" value="MDQ0463301.1"/>
    <property type="molecule type" value="Genomic_DNA"/>
</dbReference>
<evidence type="ECO:0000313" key="3">
    <source>
        <dbReference type="EMBL" id="MDQ0463301.1"/>
    </source>
</evidence>
<keyword evidence="4" id="KW-1185">Reference proteome</keyword>
<keyword evidence="2" id="KW-0732">Signal</keyword>
<dbReference type="RefSeq" id="WP_307346922.1">
    <property type="nucleotide sequence ID" value="NZ_JAUSVS010000001.1"/>
</dbReference>
<accession>A0ABU0IMR2</accession>
<feature type="compositionally biased region" description="Basic and acidic residues" evidence="1">
    <location>
        <begin position="276"/>
        <end position="285"/>
    </location>
</feature>
<feature type="region of interest" description="Disordered" evidence="1">
    <location>
        <begin position="276"/>
        <end position="319"/>
    </location>
</feature>
<name>A0ABU0IMR2_9CAUL</name>
<feature type="chain" id="PRO_5047100132" evidence="2">
    <location>
        <begin position="23"/>
        <end position="319"/>
    </location>
</feature>
<comment type="caution">
    <text evidence="3">The sequence shown here is derived from an EMBL/GenBank/DDBJ whole genome shotgun (WGS) entry which is preliminary data.</text>
</comment>
<proteinExistence type="predicted"/>
<feature type="signal peptide" evidence="2">
    <location>
        <begin position="1"/>
        <end position="22"/>
    </location>
</feature>
<organism evidence="3 4">
    <name type="scientific">Caulobacter ginsengisoli</name>
    <dbReference type="NCBI Taxonomy" id="400775"/>
    <lineage>
        <taxon>Bacteria</taxon>
        <taxon>Pseudomonadati</taxon>
        <taxon>Pseudomonadota</taxon>
        <taxon>Alphaproteobacteria</taxon>
        <taxon>Caulobacterales</taxon>
        <taxon>Caulobacteraceae</taxon>
        <taxon>Caulobacter</taxon>
    </lineage>
</organism>
<protein>
    <submittedName>
        <fullName evidence="3">Uncharacterized protein</fullName>
    </submittedName>
</protein>
<evidence type="ECO:0000313" key="4">
    <source>
        <dbReference type="Proteomes" id="UP001228905"/>
    </source>
</evidence>
<dbReference type="Proteomes" id="UP001228905">
    <property type="component" value="Unassembled WGS sequence"/>
</dbReference>
<feature type="compositionally biased region" description="Basic and acidic residues" evidence="1">
    <location>
        <begin position="299"/>
        <end position="319"/>
    </location>
</feature>
<reference evidence="3 4" key="1">
    <citation type="submission" date="2023-07" db="EMBL/GenBank/DDBJ databases">
        <title>Genomic Encyclopedia of Type Strains, Phase IV (KMG-IV): sequencing the most valuable type-strain genomes for metagenomic binning, comparative biology and taxonomic classification.</title>
        <authorList>
            <person name="Goeker M."/>
        </authorList>
    </citation>
    <scope>NUCLEOTIDE SEQUENCE [LARGE SCALE GENOMIC DNA]</scope>
    <source>
        <strain evidence="3 4">DSM 18695</strain>
    </source>
</reference>